<organism evidence="1 2">
    <name type="scientific">Neoroseomonas soli</name>
    <dbReference type="NCBI Taxonomy" id="1081025"/>
    <lineage>
        <taxon>Bacteria</taxon>
        <taxon>Pseudomonadati</taxon>
        <taxon>Pseudomonadota</taxon>
        <taxon>Alphaproteobacteria</taxon>
        <taxon>Acetobacterales</taxon>
        <taxon>Acetobacteraceae</taxon>
        <taxon>Neoroseomonas</taxon>
    </lineage>
</organism>
<dbReference type="AlphaFoldDB" id="A0A9X9WTT0"/>
<sequence length="273" mass="30160">MTTADTTEHLTLLEAMIRWCDGDIVDRIGAEERKNLAYHLRSFSMPKLLDESEWLQPTAQTWAFAGDLTLLIAAWEDLAADFRRRVERGELYLEGVLSGEDPDAQPEAIPNFWASELHFDLTANVATRAKRRYLAISVSKRPSPWTALGRAQNGDADPPLRFDAGSVARLSGEEILYLLEEHARRVIASPDATLIPPGKISLLPIVKGKMVHRAEQGELMPSLSQEAAALAAWIASKVTLHQTPTASTIAKVLGKKYAALRARSSGAIQRDRK</sequence>
<dbReference type="RefSeq" id="WP_211860932.1">
    <property type="nucleotide sequence ID" value="NZ_JAAEDM010000008.1"/>
</dbReference>
<name>A0A9X9WTT0_9PROT</name>
<accession>A0A9X9WTT0</accession>
<reference evidence="1" key="2">
    <citation type="journal article" date="2021" name="Syst. Appl. Microbiol.">
        <title>Roseomonas hellenica sp. nov., isolated from roots of wild-growing Alkanna tinctoria.</title>
        <authorList>
            <person name="Rat A."/>
            <person name="Naranjo H.D."/>
            <person name="Lebbe L."/>
            <person name="Cnockaert M."/>
            <person name="Krigas N."/>
            <person name="Grigoriadou K."/>
            <person name="Maloupa E."/>
            <person name="Willems A."/>
        </authorList>
    </citation>
    <scope>NUCLEOTIDE SEQUENCE</scope>
    <source>
        <strain evidence="1">LMG 31231</strain>
    </source>
</reference>
<keyword evidence="2" id="KW-1185">Reference proteome</keyword>
<proteinExistence type="predicted"/>
<gene>
    <name evidence="1" type="ORF">GXW76_05200</name>
</gene>
<comment type="caution">
    <text evidence="1">The sequence shown here is derived from an EMBL/GenBank/DDBJ whole genome shotgun (WGS) entry which is preliminary data.</text>
</comment>
<dbReference type="EMBL" id="JAAEDM010000008">
    <property type="protein sequence ID" value="MBR0670559.1"/>
    <property type="molecule type" value="Genomic_DNA"/>
</dbReference>
<evidence type="ECO:0000313" key="1">
    <source>
        <dbReference type="EMBL" id="MBR0670559.1"/>
    </source>
</evidence>
<protein>
    <submittedName>
        <fullName evidence="1">Uncharacterized protein</fullName>
    </submittedName>
</protein>
<dbReference type="Proteomes" id="UP001138751">
    <property type="component" value="Unassembled WGS sequence"/>
</dbReference>
<reference evidence="1" key="1">
    <citation type="submission" date="2020-01" db="EMBL/GenBank/DDBJ databases">
        <authorList>
            <person name="Rat A."/>
        </authorList>
    </citation>
    <scope>NUCLEOTIDE SEQUENCE</scope>
    <source>
        <strain evidence="1">LMG 31231</strain>
    </source>
</reference>
<evidence type="ECO:0000313" key="2">
    <source>
        <dbReference type="Proteomes" id="UP001138751"/>
    </source>
</evidence>